<feature type="domain" description="PSI" evidence="7">
    <location>
        <begin position="158"/>
        <end position="211"/>
    </location>
</feature>
<dbReference type="SMART" id="SM00423">
    <property type="entry name" value="PSI"/>
    <property type="match status" value="2"/>
</dbReference>
<keyword evidence="9" id="KW-1185">Reference proteome</keyword>
<feature type="compositionally biased region" description="Basic and acidic residues" evidence="5">
    <location>
        <begin position="229"/>
        <end position="244"/>
    </location>
</feature>
<evidence type="ECO:0000256" key="6">
    <source>
        <dbReference type="SAM" id="SignalP"/>
    </source>
</evidence>
<accession>A0A8S1TBA0</accession>
<dbReference type="Proteomes" id="UP000683925">
    <property type="component" value="Unassembled WGS sequence"/>
</dbReference>
<dbReference type="OMA" id="YCAGECA"/>
<protein>
    <recommendedName>
        <fullName evidence="7">PSI domain-containing protein</fullName>
    </recommendedName>
</protein>
<evidence type="ECO:0000256" key="2">
    <source>
        <dbReference type="ARBA" id="ARBA00023136"/>
    </source>
</evidence>
<evidence type="ECO:0000313" key="8">
    <source>
        <dbReference type="EMBL" id="CAD8148624.1"/>
    </source>
</evidence>
<keyword evidence="2" id="KW-0472">Membrane</keyword>
<dbReference type="InterPro" id="IPR002165">
    <property type="entry name" value="Plexin_repeat"/>
</dbReference>
<evidence type="ECO:0000256" key="1">
    <source>
        <dbReference type="ARBA" id="ARBA00004370"/>
    </source>
</evidence>
<evidence type="ECO:0000259" key="7">
    <source>
        <dbReference type="SMART" id="SM00423"/>
    </source>
</evidence>
<keyword evidence="4" id="KW-0175">Coiled coil</keyword>
<reference evidence="8" key="1">
    <citation type="submission" date="2021-01" db="EMBL/GenBank/DDBJ databases">
        <authorList>
            <consortium name="Genoscope - CEA"/>
            <person name="William W."/>
        </authorList>
    </citation>
    <scope>NUCLEOTIDE SEQUENCE</scope>
</reference>
<dbReference type="OrthoDB" id="288867at2759"/>
<proteinExistence type="predicted"/>
<feature type="domain" description="PSI" evidence="7">
    <location>
        <begin position="109"/>
        <end position="156"/>
    </location>
</feature>
<name>A0A8S1TBA0_PAROT</name>
<sequence>MFKLIIICLFVLIQIKCQDGDGMDEAKKLYQELHGDIELEENSNENNQEQEDDTECEATKQDEQIYMAKQLSKVVLEEQIEKITKRLSDINVQIESLKYNMPTNEKTDECLEFKDCAACTKNAKCGWCSMEEKCVAGDNIAPFYTMCNFYNYLYCAGECARYVDCDSCVKDTACGWCEDQPHIIISCVQLDGDGIQCPQNYLIGDGADKCPKRQLIVLKTVNNKKRKETKAEEPNNKNSERGWEDNYVMVRQGRYKERMNALKENASPSGAAVGTNELDRLYDERATLEKKLNSYQKQYKKLVGEGGEDGQDENADE</sequence>
<feature type="coiled-coil region" evidence="4">
    <location>
        <begin position="278"/>
        <end position="305"/>
    </location>
</feature>
<gene>
    <name evidence="8" type="ORF">POCTA_138.1.T0210216</name>
</gene>
<dbReference type="GO" id="GO:0016020">
    <property type="term" value="C:membrane"/>
    <property type="evidence" value="ECO:0007669"/>
    <property type="project" value="UniProtKB-SubCell"/>
</dbReference>
<organism evidence="8 9">
    <name type="scientific">Paramecium octaurelia</name>
    <dbReference type="NCBI Taxonomy" id="43137"/>
    <lineage>
        <taxon>Eukaryota</taxon>
        <taxon>Sar</taxon>
        <taxon>Alveolata</taxon>
        <taxon>Ciliophora</taxon>
        <taxon>Intramacronucleata</taxon>
        <taxon>Oligohymenophorea</taxon>
        <taxon>Peniculida</taxon>
        <taxon>Parameciidae</taxon>
        <taxon>Paramecium</taxon>
    </lineage>
</organism>
<feature type="chain" id="PRO_5035718226" description="PSI domain-containing protein" evidence="6">
    <location>
        <begin position="18"/>
        <end position="317"/>
    </location>
</feature>
<feature type="signal peptide" evidence="6">
    <location>
        <begin position="1"/>
        <end position="17"/>
    </location>
</feature>
<dbReference type="EMBL" id="CAJJDP010000021">
    <property type="protein sequence ID" value="CAD8148624.1"/>
    <property type="molecule type" value="Genomic_DNA"/>
</dbReference>
<feature type="region of interest" description="Disordered" evidence="5">
    <location>
        <begin position="224"/>
        <end position="244"/>
    </location>
</feature>
<keyword evidence="3" id="KW-0325">Glycoprotein</keyword>
<evidence type="ECO:0000313" key="9">
    <source>
        <dbReference type="Proteomes" id="UP000683925"/>
    </source>
</evidence>
<comment type="subcellular location">
    <subcellularLocation>
        <location evidence="1">Membrane</location>
    </subcellularLocation>
</comment>
<feature type="coiled-coil region" evidence="4">
    <location>
        <begin position="73"/>
        <end position="100"/>
    </location>
</feature>
<keyword evidence="6" id="KW-0732">Signal</keyword>
<dbReference type="Pfam" id="PF01437">
    <property type="entry name" value="PSI"/>
    <property type="match status" value="1"/>
</dbReference>
<evidence type="ECO:0000256" key="3">
    <source>
        <dbReference type="ARBA" id="ARBA00023180"/>
    </source>
</evidence>
<dbReference type="AlphaFoldDB" id="A0A8S1TBA0"/>
<evidence type="ECO:0000256" key="5">
    <source>
        <dbReference type="SAM" id="MobiDB-lite"/>
    </source>
</evidence>
<comment type="caution">
    <text evidence="8">The sequence shown here is derived from an EMBL/GenBank/DDBJ whole genome shotgun (WGS) entry which is preliminary data.</text>
</comment>
<dbReference type="InterPro" id="IPR016201">
    <property type="entry name" value="PSI"/>
</dbReference>
<evidence type="ECO:0000256" key="4">
    <source>
        <dbReference type="SAM" id="Coils"/>
    </source>
</evidence>